<dbReference type="Gene3D" id="3.40.50.2300">
    <property type="match status" value="1"/>
</dbReference>
<dbReference type="SUPFAM" id="SSF47384">
    <property type="entry name" value="Homodimeric domain of signal transducing histidine kinase"/>
    <property type="match status" value="1"/>
</dbReference>
<comment type="caution">
    <text evidence="10">The sequence shown here is derived from an EMBL/GenBank/DDBJ whole genome shotgun (WGS) entry which is preliminary data.</text>
</comment>
<dbReference type="SMART" id="SM00448">
    <property type="entry name" value="REC"/>
    <property type="match status" value="1"/>
</dbReference>
<feature type="domain" description="Histidine kinase" evidence="8">
    <location>
        <begin position="239"/>
        <end position="452"/>
    </location>
</feature>
<dbReference type="InterPro" id="IPR036097">
    <property type="entry name" value="HisK_dim/P_sf"/>
</dbReference>
<dbReference type="SMART" id="SM00387">
    <property type="entry name" value="HATPase_c"/>
    <property type="match status" value="1"/>
</dbReference>
<evidence type="ECO:0000256" key="3">
    <source>
        <dbReference type="ARBA" id="ARBA00022553"/>
    </source>
</evidence>
<dbReference type="CDD" id="cd00082">
    <property type="entry name" value="HisKA"/>
    <property type="match status" value="1"/>
</dbReference>
<dbReference type="InterPro" id="IPR001789">
    <property type="entry name" value="Sig_transdc_resp-reg_receiver"/>
</dbReference>
<dbReference type="PRINTS" id="PR00344">
    <property type="entry name" value="BCTRLSENSOR"/>
</dbReference>
<evidence type="ECO:0000313" key="10">
    <source>
        <dbReference type="EMBL" id="MFC0266515.1"/>
    </source>
</evidence>
<reference evidence="10 11" key="1">
    <citation type="submission" date="2024-09" db="EMBL/GenBank/DDBJ databases">
        <authorList>
            <person name="Sun Q."/>
            <person name="Mori K."/>
        </authorList>
    </citation>
    <scope>NUCLEOTIDE SEQUENCE [LARGE SCALE GENOMIC DNA]</scope>
    <source>
        <strain evidence="10 11">CCM 7415</strain>
    </source>
</reference>
<keyword evidence="7" id="KW-1133">Transmembrane helix</keyword>
<dbReference type="InterPro" id="IPR004358">
    <property type="entry name" value="Sig_transdc_His_kin-like_C"/>
</dbReference>
<keyword evidence="7" id="KW-0472">Membrane</keyword>
<name>A0ABV6FYU9_9GAMM</name>
<dbReference type="InterPro" id="IPR003594">
    <property type="entry name" value="HATPase_dom"/>
</dbReference>
<gene>
    <name evidence="10" type="ORF">ACFFHW_00645</name>
</gene>
<dbReference type="InterPro" id="IPR003661">
    <property type="entry name" value="HisK_dim/P_dom"/>
</dbReference>
<dbReference type="Pfam" id="PF02518">
    <property type="entry name" value="HATPase_c"/>
    <property type="match status" value="1"/>
</dbReference>
<keyword evidence="4" id="KW-0808">Transferase</keyword>
<dbReference type="PROSITE" id="PS50109">
    <property type="entry name" value="HIS_KIN"/>
    <property type="match status" value="1"/>
</dbReference>
<dbReference type="InterPro" id="IPR011006">
    <property type="entry name" value="CheY-like_superfamily"/>
</dbReference>
<evidence type="ECO:0000256" key="5">
    <source>
        <dbReference type="ARBA" id="ARBA00022777"/>
    </source>
</evidence>
<dbReference type="PROSITE" id="PS50110">
    <property type="entry name" value="RESPONSE_REGULATORY"/>
    <property type="match status" value="1"/>
</dbReference>
<evidence type="ECO:0000256" key="7">
    <source>
        <dbReference type="SAM" id="Phobius"/>
    </source>
</evidence>
<feature type="transmembrane region" description="Helical" evidence="7">
    <location>
        <begin position="145"/>
        <end position="163"/>
    </location>
</feature>
<dbReference type="SUPFAM" id="SSF52172">
    <property type="entry name" value="CheY-like"/>
    <property type="match status" value="1"/>
</dbReference>
<accession>A0ABV6FYU9</accession>
<dbReference type="GO" id="GO:0016301">
    <property type="term" value="F:kinase activity"/>
    <property type="evidence" value="ECO:0007669"/>
    <property type="project" value="UniProtKB-KW"/>
</dbReference>
<dbReference type="EC" id="2.7.13.3" evidence="2"/>
<proteinExistence type="predicted"/>
<dbReference type="SUPFAM" id="SSF55874">
    <property type="entry name" value="ATPase domain of HSP90 chaperone/DNA topoisomerase II/histidine kinase"/>
    <property type="match status" value="1"/>
</dbReference>
<dbReference type="PANTHER" id="PTHR43047:SF9">
    <property type="entry name" value="HISTIDINE KINASE"/>
    <property type="match status" value="1"/>
</dbReference>
<dbReference type="SMART" id="SM00388">
    <property type="entry name" value="HisKA"/>
    <property type="match status" value="1"/>
</dbReference>
<dbReference type="PANTHER" id="PTHR43047">
    <property type="entry name" value="TWO-COMPONENT HISTIDINE PROTEIN KINASE"/>
    <property type="match status" value="1"/>
</dbReference>
<keyword evidence="3 6" id="KW-0597">Phosphoprotein</keyword>
<dbReference type="Gene3D" id="1.10.287.130">
    <property type="match status" value="1"/>
</dbReference>
<evidence type="ECO:0000259" key="9">
    <source>
        <dbReference type="PROSITE" id="PS50110"/>
    </source>
</evidence>
<feature type="transmembrane region" description="Helical" evidence="7">
    <location>
        <begin position="12"/>
        <end position="38"/>
    </location>
</feature>
<evidence type="ECO:0000313" key="11">
    <source>
        <dbReference type="Proteomes" id="UP001589814"/>
    </source>
</evidence>
<dbReference type="InterPro" id="IPR005467">
    <property type="entry name" value="His_kinase_dom"/>
</dbReference>
<keyword evidence="5 10" id="KW-0418">Kinase</keyword>
<dbReference type="Proteomes" id="UP001589814">
    <property type="component" value="Unassembled WGS sequence"/>
</dbReference>
<sequence>MTGDQRVDIERLQLVLGGIGQSLPIGLLLSTLLLGVFWFSINNPEAPLWRHYHLALLLWYPAFMALRVTVVVFSRYWLQRGFSAERVMALLHWLLLFKGLEGVMWGALSWIVLRDGVSPAAFALLLALMAAISSNAVAMLSPFMTLYLTFIAPNLVLTTSGFLWLDGLAYKAMGICCLIYVLGQYWQARLVGRGLNDSITLRFANLDLVARLETEKATASAAREQAEQANRAKSRFLAAASHDLRQPIHALGLFLETLSFSALNVTQHHVLDSARSAHQGSAEMLNTLLDFSRIEAGVIKPRRRFCALQPLLYKLESELAPQADARGLVYRTRETRLAVISDPALLELILRNLIANAIRYTESGGLLVACRRRTGCVSIEVIDTGIGIAPDQHQDIFREFHQLGNPERDRSKGLGLGLAIARGLAHSLGHTLTLRSRPGRGSLFRLMVACATEGPAPDIDGESAGSLEQSLVGRRLLVLDDDSAVRLGMHLLLSGWGCNTREAGSLDEALALDWPTPPEAIICDYRLREEQNGVSVIRHLREHFHADVPALLITGDTAPERLREAASSELPLLHKPVSAAALQQTLKTMLPERTPSLSPSAESDAP</sequence>
<keyword evidence="11" id="KW-1185">Reference proteome</keyword>
<feature type="transmembrane region" description="Helical" evidence="7">
    <location>
        <begin position="58"/>
        <end position="78"/>
    </location>
</feature>
<evidence type="ECO:0000256" key="1">
    <source>
        <dbReference type="ARBA" id="ARBA00000085"/>
    </source>
</evidence>
<dbReference type="Gene3D" id="3.30.565.10">
    <property type="entry name" value="Histidine kinase-like ATPase, C-terminal domain"/>
    <property type="match status" value="1"/>
</dbReference>
<keyword evidence="7" id="KW-0812">Transmembrane</keyword>
<feature type="modified residue" description="4-aspartylphosphate" evidence="6">
    <location>
        <position position="524"/>
    </location>
</feature>
<evidence type="ECO:0000259" key="8">
    <source>
        <dbReference type="PROSITE" id="PS50109"/>
    </source>
</evidence>
<dbReference type="CDD" id="cd00156">
    <property type="entry name" value="REC"/>
    <property type="match status" value="1"/>
</dbReference>
<dbReference type="Pfam" id="PF00072">
    <property type="entry name" value="Response_reg"/>
    <property type="match status" value="1"/>
</dbReference>
<dbReference type="InterPro" id="IPR036890">
    <property type="entry name" value="HATPase_C_sf"/>
</dbReference>
<dbReference type="Pfam" id="PF00512">
    <property type="entry name" value="HisKA"/>
    <property type="match status" value="1"/>
</dbReference>
<evidence type="ECO:0000256" key="2">
    <source>
        <dbReference type="ARBA" id="ARBA00012438"/>
    </source>
</evidence>
<evidence type="ECO:0000256" key="6">
    <source>
        <dbReference type="PROSITE-ProRule" id="PRU00169"/>
    </source>
</evidence>
<dbReference type="RefSeq" id="WP_019952328.1">
    <property type="nucleotide sequence ID" value="NZ_JBHLVX010000002.1"/>
</dbReference>
<comment type="catalytic activity">
    <reaction evidence="1">
        <text>ATP + protein L-histidine = ADP + protein N-phospho-L-histidine.</text>
        <dbReference type="EC" id="2.7.13.3"/>
    </reaction>
</comment>
<protein>
    <recommendedName>
        <fullName evidence="2">histidine kinase</fullName>
        <ecNumber evidence="2">2.7.13.3</ecNumber>
    </recommendedName>
</protein>
<dbReference type="EMBL" id="JBHLVX010000002">
    <property type="protein sequence ID" value="MFC0266515.1"/>
    <property type="molecule type" value="Genomic_DNA"/>
</dbReference>
<feature type="transmembrane region" description="Helical" evidence="7">
    <location>
        <begin position="90"/>
        <end position="113"/>
    </location>
</feature>
<organism evidence="10 11">
    <name type="scientific">Kushneria aurantia</name>
    <dbReference type="NCBI Taxonomy" id="504092"/>
    <lineage>
        <taxon>Bacteria</taxon>
        <taxon>Pseudomonadati</taxon>
        <taxon>Pseudomonadota</taxon>
        <taxon>Gammaproteobacteria</taxon>
        <taxon>Oceanospirillales</taxon>
        <taxon>Halomonadaceae</taxon>
        <taxon>Kushneria</taxon>
    </lineage>
</organism>
<feature type="transmembrane region" description="Helical" evidence="7">
    <location>
        <begin position="119"/>
        <end position="138"/>
    </location>
</feature>
<feature type="domain" description="Response regulatory" evidence="9">
    <location>
        <begin position="475"/>
        <end position="590"/>
    </location>
</feature>
<evidence type="ECO:0000256" key="4">
    <source>
        <dbReference type="ARBA" id="ARBA00022679"/>
    </source>
</evidence>